<organism evidence="2 3">
    <name type="scientific">Pandoraea anhela</name>
    <dbReference type="NCBI Taxonomy" id="2508295"/>
    <lineage>
        <taxon>Bacteria</taxon>
        <taxon>Pseudomonadati</taxon>
        <taxon>Pseudomonadota</taxon>
        <taxon>Betaproteobacteria</taxon>
        <taxon>Burkholderiales</taxon>
        <taxon>Burkholderiaceae</taxon>
        <taxon>Pandoraea</taxon>
    </lineage>
</organism>
<dbReference type="Proteomes" id="UP000406256">
    <property type="component" value="Unassembled WGS sequence"/>
</dbReference>
<dbReference type="OrthoDB" id="8929404at2"/>
<dbReference type="AlphaFoldDB" id="A0A5E4TKT0"/>
<feature type="chain" id="PRO_5022980673" evidence="1">
    <location>
        <begin position="20"/>
        <end position="77"/>
    </location>
</feature>
<evidence type="ECO:0000256" key="1">
    <source>
        <dbReference type="SAM" id="SignalP"/>
    </source>
</evidence>
<gene>
    <name evidence="2" type="ORF">PAN31108_01433</name>
</gene>
<feature type="signal peptide" evidence="1">
    <location>
        <begin position="1"/>
        <end position="19"/>
    </location>
</feature>
<keyword evidence="1" id="KW-0732">Signal</keyword>
<evidence type="ECO:0000313" key="3">
    <source>
        <dbReference type="Proteomes" id="UP000406256"/>
    </source>
</evidence>
<sequence length="77" mass="8453">MNAAFAFAALIAVSPLAVAQTSPSDPLGVEPPGTPPDIVAIWEEFYNQQTMEVQVVNGVCVEIPMTRRQWFALHRAR</sequence>
<keyword evidence="3" id="KW-1185">Reference proteome</keyword>
<protein>
    <submittedName>
        <fullName evidence="2">Uncharacterized protein</fullName>
    </submittedName>
</protein>
<dbReference type="EMBL" id="CABPSB010000003">
    <property type="protein sequence ID" value="VVD87128.1"/>
    <property type="molecule type" value="Genomic_DNA"/>
</dbReference>
<proteinExistence type="predicted"/>
<name>A0A5E4TKT0_9BURK</name>
<accession>A0A5E4TKT0</accession>
<dbReference type="RefSeq" id="WP_150668168.1">
    <property type="nucleotide sequence ID" value="NZ_CABPSB010000003.1"/>
</dbReference>
<reference evidence="2 3" key="1">
    <citation type="submission" date="2019-08" db="EMBL/GenBank/DDBJ databases">
        <authorList>
            <person name="Peeters C."/>
        </authorList>
    </citation>
    <scope>NUCLEOTIDE SEQUENCE [LARGE SCALE GENOMIC DNA]</scope>
    <source>
        <strain evidence="2 3">LMG 31108</strain>
    </source>
</reference>
<evidence type="ECO:0000313" key="2">
    <source>
        <dbReference type="EMBL" id="VVD87128.1"/>
    </source>
</evidence>